<proteinExistence type="predicted"/>
<dbReference type="EMBL" id="QTSX02005116">
    <property type="protein sequence ID" value="KAJ9060931.1"/>
    <property type="molecule type" value="Genomic_DNA"/>
</dbReference>
<reference evidence="1" key="1">
    <citation type="submission" date="2022-04" db="EMBL/GenBank/DDBJ databases">
        <title>Genome of the entomopathogenic fungus Entomophthora muscae.</title>
        <authorList>
            <person name="Elya C."/>
            <person name="Lovett B.R."/>
            <person name="Lee E."/>
            <person name="Macias A.M."/>
            <person name="Hajek A.E."/>
            <person name="De Bivort B.L."/>
            <person name="Kasson M.T."/>
            <person name="De Fine Licht H.H."/>
            <person name="Stajich J.E."/>
        </authorList>
    </citation>
    <scope>NUCLEOTIDE SEQUENCE</scope>
    <source>
        <strain evidence="1">Berkeley</strain>
    </source>
</reference>
<comment type="caution">
    <text evidence="1">The sequence shown here is derived from an EMBL/GenBank/DDBJ whole genome shotgun (WGS) entry which is preliminary data.</text>
</comment>
<organism evidence="1 2">
    <name type="scientific">Entomophthora muscae</name>
    <dbReference type="NCBI Taxonomy" id="34485"/>
    <lineage>
        <taxon>Eukaryota</taxon>
        <taxon>Fungi</taxon>
        <taxon>Fungi incertae sedis</taxon>
        <taxon>Zoopagomycota</taxon>
        <taxon>Entomophthoromycotina</taxon>
        <taxon>Entomophthoromycetes</taxon>
        <taxon>Entomophthorales</taxon>
        <taxon>Entomophthoraceae</taxon>
        <taxon>Entomophthora</taxon>
    </lineage>
</organism>
<evidence type="ECO:0000313" key="2">
    <source>
        <dbReference type="Proteomes" id="UP001165960"/>
    </source>
</evidence>
<keyword evidence="2" id="KW-1185">Reference proteome</keyword>
<dbReference type="Proteomes" id="UP001165960">
    <property type="component" value="Unassembled WGS sequence"/>
</dbReference>
<protein>
    <submittedName>
        <fullName evidence="1">Cytosolic copper metallochaperone</fullName>
    </submittedName>
</protein>
<gene>
    <name evidence="1" type="primary">ATX1_2</name>
    <name evidence="1" type="ORF">DSO57_1025664</name>
</gene>
<sequence>MQTYTYNVKMTCGGCSGAVTKALSKMEGIDNVEIDMEKQLVAVSTSSVSKEDIFEAIKKTGKEVSPA</sequence>
<accession>A0ACC2SEZ2</accession>
<evidence type="ECO:0000313" key="1">
    <source>
        <dbReference type="EMBL" id="KAJ9060931.1"/>
    </source>
</evidence>
<name>A0ACC2SEZ2_9FUNG</name>